<protein>
    <submittedName>
        <fullName evidence="1">DUF1848 domain-containing protein</fullName>
    </submittedName>
</protein>
<dbReference type="AlphaFoldDB" id="A0A9D1M2B1"/>
<proteinExistence type="predicted"/>
<dbReference type="Pfam" id="PF08902">
    <property type="entry name" value="DUF1848"/>
    <property type="match status" value="1"/>
</dbReference>
<accession>A0A9D1M2B1</accession>
<dbReference type="EMBL" id="DVNH01000049">
    <property type="protein sequence ID" value="HIU52262.1"/>
    <property type="molecule type" value="Genomic_DNA"/>
</dbReference>
<evidence type="ECO:0000313" key="1">
    <source>
        <dbReference type="EMBL" id="HIU52262.1"/>
    </source>
</evidence>
<sequence length="311" mass="36049">MIINTGCRTDIPAFYSKWLMNRIREGYVLVRNPYYRSQVTKYSLSPDIVDCLAFCTKNPEPMLKYLDELDPYKQYWFVTITPYGKDIEPNVPDKQKVIQNFKKLSEHIGINSIGWRYDPIFTGNGFDIDKHIECFSKMAKELKGYTHNCTISFLDLYEKVKRNAKDLKPPTREEQVKLARAFYSIGKENDMIIHACCEKEFLSQYGLKCNGCMSQEIVETAINITLNPPKRKNLRQGCNCLMGNDIGEYNTCGHLCKYCYANANSDFVKENMRKHNPNSPFLIGGHEEGDIITEAKQKSWKVENNEQMSFI</sequence>
<organism evidence="1 2">
    <name type="scientific">Candidatus Merdicola faecigallinarum</name>
    <dbReference type="NCBI Taxonomy" id="2840862"/>
    <lineage>
        <taxon>Bacteria</taxon>
        <taxon>Bacillati</taxon>
        <taxon>Bacillota</taxon>
        <taxon>Clostridia</taxon>
        <taxon>Candidatus Merdicola</taxon>
    </lineage>
</organism>
<evidence type="ECO:0000313" key="2">
    <source>
        <dbReference type="Proteomes" id="UP000824093"/>
    </source>
</evidence>
<dbReference type="Proteomes" id="UP000824093">
    <property type="component" value="Unassembled WGS sequence"/>
</dbReference>
<gene>
    <name evidence="1" type="ORF">IAB70_06605</name>
</gene>
<comment type="caution">
    <text evidence="1">The sequence shown here is derived from an EMBL/GenBank/DDBJ whole genome shotgun (WGS) entry which is preliminary data.</text>
</comment>
<reference evidence="1" key="2">
    <citation type="journal article" date="2021" name="PeerJ">
        <title>Extensive microbial diversity within the chicken gut microbiome revealed by metagenomics and culture.</title>
        <authorList>
            <person name="Gilroy R."/>
            <person name="Ravi A."/>
            <person name="Getino M."/>
            <person name="Pursley I."/>
            <person name="Horton D.L."/>
            <person name="Alikhan N.F."/>
            <person name="Baker D."/>
            <person name="Gharbi K."/>
            <person name="Hall N."/>
            <person name="Watson M."/>
            <person name="Adriaenssens E.M."/>
            <person name="Foster-Nyarko E."/>
            <person name="Jarju S."/>
            <person name="Secka A."/>
            <person name="Antonio M."/>
            <person name="Oren A."/>
            <person name="Chaudhuri R.R."/>
            <person name="La Ragione R."/>
            <person name="Hildebrand F."/>
            <person name="Pallen M.J."/>
        </authorList>
    </citation>
    <scope>NUCLEOTIDE SEQUENCE</scope>
    <source>
        <strain evidence="1">CHK195-15760</strain>
    </source>
</reference>
<reference evidence="1" key="1">
    <citation type="submission" date="2020-10" db="EMBL/GenBank/DDBJ databases">
        <authorList>
            <person name="Gilroy R."/>
        </authorList>
    </citation>
    <scope>NUCLEOTIDE SEQUENCE</scope>
    <source>
        <strain evidence="1">CHK195-15760</strain>
    </source>
</reference>
<name>A0A9D1M2B1_9FIRM</name>
<dbReference type="InterPro" id="IPR014998">
    <property type="entry name" value="DUF1848"/>
</dbReference>